<evidence type="ECO:0000313" key="2">
    <source>
        <dbReference type="Proteomes" id="UP000266723"/>
    </source>
</evidence>
<organism evidence="1 2">
    <name type="scientific">Brassica cretica</name>
    <name type="common">Mustard</name>
    <dbReference type="NCBI Taxonomy" id="69181"/>
    <lineage>
        <taxon>Eukaryota</taxon>
        <taxon>Viridiplantae</taxon>
        <taxon>Streptophyta</taxon>
        <taxon>Embryophyta</taxon>
        <taxon>Tracheophyta</taxon>
        <taxon>Spermatophyta</taxon>
        <taxon>Magnoliopsida</taxon>
        <taxon>eudicotyledons</taxon>
        <taxon>Gunneridae</taxon>
        <taxon>Pentapetalae</taxon>
        <taxon>rosids</taxon>
        <taxon>malvids</taxon>
        <taxon>Brassicales</taxon>
        <taxon>Brassicaceae</taxon>
        <taxon>Brassiceae</taxon>
        <taxon>Brassica</taxon>
    </lineage>
</organism>
<accession>A0ABQ7ECF3</accession>
<dbReference type="Proteomes" id="UP000266723">
    <property type="component" value="Unassembled WGS sequence"/>
</dbReference>
<sequence length="71" mass="7691">MTEDGVPGVTPVWFAGFRNRWIPVASVLFGQVVTSKSEKMTEDGVPGVTPVWFAGFRCTVDLVSDVESQDG</sequence>
<gene>
    <name evidence="1" type="ORF">DY000_02026403</name>
</gene>
<keyword evidence="2" id="KW-1185">Reference proteome</keyword>
<comment type="caution">
    <text evidence="1">The sequence shown here is derived from an EMBL/GenBank/DDBJ whole genome shotgun (WGS) entry which is preliminary data.</text>
</comment>
<proteinExistence type="predicted"/>
<protein>
    <submittedName>
        <fullName evidence="1">Uncharacterized protein</fullName>
    </submittedName>
</protein>
<evidence type="ECO:0000313" key="1">
    <source>
        <dbReference type="EMBL" id="KAF3594903.1"/>
    </source>
</evidence>
<name>A0ABQ7ECF3_BRACR</name>
<dbReference type="EMBL" id="QGKV02000299">
    <property type="protein sequence ID" value="KAF3594903.1"/>
    <property type="molecule type" value="Genomic_DNA"/>
</dbReference>
<reference evidence="1 2" key="1">
    <citation type="journal article" date="2020" name="BMC Genomics">
        <title>Intraspecific diversification of the crop wild relative Brassica cretica Lam. using demographic model selection.</title>
        <authorList>
            <person name="Kioukis A."/>
            <person name="Michalopoulou V.A."/>
            <person name="Briers L."/>
            <person name="Pirintsos S."/>
            <person name="Studholme D.J."/>
            <person name="Pavlidis P."/>
            <person name="Sarris P.F."/>
        </authorList>
    </citation>
    <scope>NUCLEOTIDE SEQUENCE [LARGE SCALE GENOMIC DNA]</scope>
    <source>
        <strain evidence="2">cv. PFS-1207/04</strain>
    </source>
</reference>